<dbReference type="NCBIfam" id="TIGR00254">
    <property type="entry name" value="GGDEF"/>
    <property type="match status" value="1"/>
</dbReference>
<dbReference type="Proteomes" id="UP001059380">
    <property type="component" value="Chromosome"/>
</dbReference>
<feature type="transmembrane region" description="Helical" evidence="1">
    <location>
        <begin position="423"/>
        <end position="442"/>
    </location>
</feature>
<evidence type="ECO:0000256" key="1">
    <source>
        <dbReference type="SAM" id="Phobius"/>
    </source>
</evidence>
<dbReference type="SUPFAM" id="SSF55073">
    <property type="entry name" value="Nucleotide cyclase"/>
    <property type="match status" value="1"/>
</dbReference>
<dbReference type="EMBL" id="CP093313">
    <property type="protein sequence ID" value="UWZ83457.1"/>
    <property type="molecule type" value="Genomic_DNA"/>
</dbReference>
<dbReference type="EC" id="2.7.7.65" evidence="3"/>
<gene>
    <name evidence="3" type="ORF">MOP44_23180</name>
</gene>
<accession>A0A9J7BLU9</accession>
<reference evidence="3" key="1">
    <citation type="submission" date="2021-04" db="EMBL/GenBank/DDBJ databases">
        <title>Phylogenetic analysis of Acidobacteriaceae.</title>
        <authorList>
            <person name="Qiu L."/>
            <person name="Zhang Q."/>
        </authorList>
    </citation>
    <scope>NUCLEOTIDE SEQUENCE</scope>
    <source>
        <strain evidence="3">DSM 25168</strain>
    </source>
</reference>
<dbReference type="InterPro" id="IPR052163">
    <property type="entry name" value="DGC-Regulatory_Protein"/>
</dbReference>
<dbReference type="InterPro" id="IPR043128">
    <property type="entry name" value="Rev_trsase/Diguanyl_cyclase"/>
</dbReference>
<dbReference type="GO" id="GO:0052621">
    <property type="term" value="F:diguanylate cyclase activity"/>
    <property type="evidence" value="ECO:0007669"/>
    <property type="project" value="UniProtKB-EC"/>
</dbReference>
<keyword evidence="1" id="KW-0472">Membrane</keyword>
<dbReference type="SMART" id="SM00267">
    <property type="entry name" value="GGDEF"/>
    <property type="match status" value="1"/>
</dbReference>
<evidence type="ECO:0000259" key="2">
    <source>
        <dbReference type="PROSITE" id="PS50887"/>
    </source>
</evidence>
<dbReference type="Gene3D" id="3.30.70.270">
    <property type="match status" value="1"/>
</dbReference>
<sequence>MSAQGTLTMLRQVAALDNSIAKQGLPVDFEATVIFSRGFENLLFVQEGSDAIFVRPPSRDNYAPGDLIRIHGKTQNSFRPIALSDKITVTGHGELPKPVEASFWDLVKADLDCHRVTARGRVRSADMGNPHDGRVDTARLQLVTEGGHFEVDVNSGDRAALQGLLDAEVEVSGAAAGKFDDKMQQTGAVIYVARLDDIRVLKRDGKAIRDLPIMPMDRILEGHRVTDTSVRVKVHGTITYYQPAVAVVLQDGNKSLWIETHTRDNLTIGNQADATGYPDEHDRILTLADGEIRDLQIPGVVKPLEATWEQLAFWSTNTPVGHENDLVSIQGRLVTKVREPSQDEYVLDAGGRLFSAILRHAGRDVAPMAQLPVGAMVRVTGICTIPDLTAINPGGYVPFEILLRTQEDLLMIENPPLLSVRNLIILAGILLLIAVVAMIWGWRQERKVHHQADAMAQLEQRRSAILESINHARPLAEVLEHITELVSSSLNGAPCWIEVADGATLGRKPAAGAGPAITQELTSQSGVKLGKIHVATKLAAGLRALETGARVAVLAIETNRLYADLTYRSEFDALTDAHNRFSLDRALDKQVSRARTNATIFGLIYIDLDEFKQVNDEYGHHVGDLYLQEIAARLKRQLRPGDMLARLGGDEFAILVPDAHNRRVVEEIARRLESCFAAPAELEGNTLTGSASVGIAVYPEDGASSDELLKTADAAMYVKKKTRTSAKA</sequence>
<keyword evidence="1" id="KW-1133">Transmembrane helix</keyword>
<name>A0A9J7BLU9_9BACT</name>
<dbReference type="InterPro" id="IPR000160">
    <property type="entry name" value="GGDEF_dom"/>
</dbReference>
<proteinExistence type="predicted"/>
<keyword evidence="4" id="KW-1185">Reference proteome</keyword>
<evidence type="ECO:0000313" key="3">
    <source>
        <dbReference type="EMBL" id="UWZ83457.1"/>
    </source>
</evidence>
<dbReference type="PANTHER" id="PTHR46663">
    <property type="entry name" value="DIGUANYLATE CYCLASE DGCT-RELATED"/>
    <property type="match status" value="1"/>
</dbReference>
<dbReference type="KEGG" id="orp:MOP44_23180"/>
<dbReference type="InterPro" id="IPR029787">
    <property type="entry name" value="Nucleotide_cyclase"/>
</dbReference>
<keyword evidence="3" id="KW-0808">Transferase</keyword>
<dbReference type="RefSeq" id="WP_260792792.1">
    <property type="nucleotide sequence ID" value="NZ_CP093313.1"/>
</dbReference>
<feature type="domain" description="GGDEF" evidence="2">
    <location>
        <begin position="599"/>
        <end position="728"/>
    </location>
</feature>
<organism evidence="3 4">
    <name type="scientific">Occallatibacter riparius</name>
    <dbReference type="NCBI Taxonomy" id="1002689"/>
    <lineage>
        <taxon>Bacteria</taxon>
        <taxon>Pseudomonadati</taxon>
        <taxon>Acidobacteriota</taxon>
        <taxon>Terriglobia</taxon>
        <taxon>Terriglobales</taxon>
        <taxon>Acidobacteriaceae</taxon>
        <taxon>Occallatibacter</taxon>
    </lineage>
</organism>
<dbReference type="AlphaFoldDB" id="A0A9J7BLU9"/>
<protein>
    <submittedName>
        <fullName evidence="3">Diguanylate cyclase</fullName>
        <ecNumber evidence="3">2.7.7.65</ecNumber>
    </submittedName>
</protein>
<dbReference type="PANTHER" id="PTHR46663:SF2">
    <property type="entry name" value="GGDEF DOMAIN-CONTAINING PROTEIN"/>
    <property type="match status" value="1"/>
</dbReference>
<keyword evidence="3" id="KW-0548">Nucleotidyltransferase</keyword>
<dbReference type="PROSITE" id="PS50887">
    <property type="entry name" value="GGDEF"/>
    <property type="match status" value="1"/>
</dbReference>
<dbReference type="Pfam" id="PF00990">
    <property type="entry name" value="GGDEF"/>
    <property type="match status" value="1"/>
</dbReference>
<dbReference type="CDD" id="cd01949">
    <property type="entry name" value="GGDEF"/>
    <property type="match status" value="1"/>
</dbReference>
<keyword evidence="1" id="KW-0812">Transmembrane</keyword>
<evidence type="ECO:0000313" key="4">
    <source>
        <dbReference type="Proteomes" id="UP001059380"/>
    </source>
</evidence>